<dbReference type="Pfam" id="PF01797">
    <property type="entry name" value="Y1_Tnp"/>
    <property type="match status" value="1"/>
</dbReference>
<dbReference type="GO" id="GO:0006429">
    <property type="term" value="P:leucyl-tRNA aminoacylation"/>
    <property type="evidence" value="ECO:0007669"/>
    <property type="project" value="UniProtKB-UniRule"/>
</dbReference>
<evidence type="ECO:0000256" key="10">
    <source>
        <dbReference type="RuleBase" id="RU363035"/>
    </source>
</evidence>
<keyword evidence="5 9" id="KW-0067">ATP-binding</keyword>
<evidence type="ECO:0000313" key="13">
    <source>
        <dbReference type="EMBL" id="GHC55192.1"/>
    </source>
</evidence>
<feature type="short sequence motif" description="'KMSKS' region" evidence="9">
    <location>
        <begin position="841"/>
        <end position="845"/>
    </location>
</feature>
<dbReference type="FunFam" id="3.40.50.620:FF:000056">
    <property type="entry name" value="Leucine--tRNA ligase"/>
    <property type="match status" value="1"/>
</dbReference>
<keyword evidence="4 9" id="KW-0547">Nucleotide-binding</keyword>
<dbReference type="GO" id="GO:0004803">
    <property type="term" value="F:transposase activity"/>
    <property type="evidence" value="ECO:0007669"/>
    <property type="project" value="InterPro"/>
</dbReference>
<dbReference type="SUPFAM" id="SSF50677">
    <property type="entry name" value="ValRS/IleRS/LeuRS editing domain"/>
    <property type="match status" value="1"/>
</dbReference>
<dbReference type="Pfam" id="PF00133">
    <property type="entry name" value="tRNA-synt_1"/>
    <property type="match status" value="2"/>
</dbReference>
<dbReference type="Gene3D" id="3.30.70.1290">
    <property type="entry name" value="Transposase IS200-like"/>
    <property type="match status" value="1"/>
</dbReference>
<evidence type="ECO:0000313" key="14">
    <source>
        <dbReference type="Proteomes" id="UP000644507"/>
    </source>
</evidence>
<comment type="caution">
    <text evidence="9">Lacks conserved residue(s) required for the propagation of feature annotation.</text>
</comment>
<feature type="binding site" evidence="9">
    <location>
        <position position="844"/>
    </location>
    <ligand>
        <name>ATP</name>
        <dbReference type="ChEBI" id="CHEBI:30616"/>
    </ligand>
</feature>
<dbReference type="Gene3D" id="3.40.50.620">
    <property type="entry name" value="HUPs"/>
    <property type="match status" value="2"/>
</dbReference>
<dbReference type="Pfam" id="PF13603">
    <property type="entry name" value="tRNA-synt_1_2"/>
    <property type="match status" value="1"/>
</dbReference>
<gene>
    <name evidence="9" type="primary">leuS</name>
    <name evidence="13" type="ORF">GCM10007100_22150</name>
</gene>
<evidence type="ECO:0000256" key="2">
    <source>
        <dbReference type="ARBA" id="ARBA00022490"/>
    </source>
</evidence>
<dbReference type="Pfam" id="PF08264">
    <property type="entry name" value="Anticodon_1"/>
    <property type="match status" value="1"/>
</dbReference>
<dbReference type="CDD" id="cd07958">
    <property type="entry name" value="Anticodon_Ia_Leu_BEm"/>
    <property type="match status" value="1"/>
</dbReference>
<dbReference type="InterPro" id="IPR002302">
    <property type="entry name" value="Leu-tRNA-ligase"/>
</dbReference>
<keyword evidence="14" id="KW-1185">Reference proteome</keyword>
<dbReference type="GO" id="GO:0004823">
    <property type="term" value="F:leucine-tRNA ligase activity"/>
    <property type="evidence" value="ECO:0007669"/>
    <property type="project" value="UniProtKB-UniRule"/>
</dbReference>
<sequence>MSEERSKPFPFDEFEPRWQKRWADEKTYRTAGPGEEGFDASKPKYFVLDMFPYPSGAGLHVGHPEGYTATDIIGRYKRMNGFNVLHPMGWDAFGLPAEQYAIKTGQHPRVTTEANIENFRRQLQALGFAYDWDREVNTTDPGYVKWTQWIFLQLYKSYFCEETQKAQPVSQLEKKGWTAEQIDEVRLAFIHEAPVNWSPSMGTVLANEEVEEWKAKGETVERRPLRQWMLRITKYAQRLIDELEPLEWPDSIKALQRNWIGRSEGAEVTFDVQGTPITVFTTRPDTLFGATYMVLAPEHPLVADITTPEQADAVKAYQETCASKSDMERGDLNKDKSGVATGAHAINPVNGEAIPIWIADYVMMGYGTGAIMAVPAHDERDFEFAKKFDLPITQVVSARSTGVPPVNPPASTNPYYDPKPERTETKAHTRNLPHWQQDGRYYFLTWRLADSLPQNKLNELKTKRADWLKENPGELSPEKEQEFHKLFSQKVDQWLDEGAGSCCLQNQEISKIVADALKHFDGERYELEGYVVMPNHVHVAVRLFPDEDLSKLLHSWKSFSAKAINKVLGQEGQLWQEEVFDRIIRGPEHLGNVRSYIWANPKAAGLEAKGMEVYLKGGYKDDPAAGETPALLEATSGDGFAVNSGFLDGLPTKEAKAKIIDWLESEGKGTRKIQYKLRDWLFSRQRYWGEPFPLLWNKETGDHAPLPESELPLLQPEMEDFKPTGDPRGPLLRATDWINYSDEFERETNTMPQWAGSCWYYLRYCDPKNEQAFLSQEAEQYWSGENAHVDLYIGGTEHAVLHLLYARFWHKVLNDLGYLSTNEPFKKLVNQGLIMGEDGQKMSKSLGNVVNPDEVVKLYGADSLRLYEMFMGPLEQVKPWSMKGVEGVSRFLAKVWRLQDKVSRSTGVPPVNQKAPDLAKITHATIKKVGEDIEALKFNTAISSMMECVNAYTSAKEIPQDLFLDFLKVLNPFAPHLSEELNAKLGGTELLSEQTWPQYDESLLVESEITIIVQVNGKLRSKLQVPADFSKGDLESAALADEKVKVHTDGKTIRKVIIVPGKLVNIVAN</sequence>
<dbReference type="AlphaFoldDB" id="A0A918TNS5"/>
<feature type="domain" description="Transposase IS200-like" evidence="12">
    <location>
        <begin position="437"/>
        <end position="600"/>
    </location>
</feature>
<dbReference type="Gene3D" id="3.90.740.10">
    <property type="entry name" value="Valyl/Leucyl/Isoleucyl-tRNA synthetase, editing domain"/>
    <property type="match status" value="1"/>
</dbReference>
<comment type="catalytic activity">
    <reaction evidence="8 9">
        <text>tRNA(Leu) + L-leucine + ATP = L-leucyl-tRNA(Leu) + AMP + diphosphate</text>
        <dbReference type="Rhea" id="RHEA:11688"/>
        <dbReference type="Rhea" id="RHEA-COMP:9613"/>
        <dbReference type="Rhea" id="RHEA-COMP:9622"/>
        <dbReference type="ChEBI" id="CHEBI:30616"/>
        <dbReference type="ChEBI" id="CHEBI:33019"/>
        <dbReference type="ChEBI" id="CHEBI:57427"/>
        <dbReference type="ChEBI" id="CHEBI:78442"/>
        <dbReference type="ChEBI" id="CHEBI:78494"/>
        <dbReference type="ChEBI" id="CHEBI:456215"/>
        <dbReference type="EC" id="6.1.1.4"/>
    </reaction>
</comment>
<dbReference type="InterPro" id="IPR009008">
    <property type="entry name" value="Val/Leu/Ile-tRNA-synth_edit"/>
</dbReference>
<evidence type="ECO:0000256" key="11">
    <source>
        <dbReference type="SAM" id="MobiDB-lite"/>
    </source>
</evidence>
<comment type="similarity">
    <text evidence="1 9 10">Belongs to the class-I aminoacyl-tRNA synthetase family.</text>
</comment>
<dbReference type="GO" id="GO:0005524">
    <property type="term" value="F:ATP binding"/>
    <property type="evidence" value="ECO:0007669"/>
    <property type="project" value="UniProtKB-UniRule"/>
</dbReference>
<evidence type="ECO:0000256" key="4">
    <source>
        <dbReference type="ARBA" id="ARBA00022741"/>
    </source>
</evidence>
<keyword evidence="7 9" id="KW-0030">Aminoacyl-tRNA synthetase</keyword>
<dbReference type="Proteomes" id="UP000644507">
    <property type="component" value="Unassembled WGS sequence"/>
</dbReference>
<protein>
    <recommendedName>
        <fullName evidence="9">Leucine--tRNA ligase</fullName>
        <ecNumber evidence="9">6.1.1.4</ecNumber>
    </recommendedName>
    <alternativeName>
        <fullName evidence="9">Leucyl-tRNA synthetase</fullName>
        <shortName evidence="9">LeuRS</shortName>
    </alternativeName>
</protein>
<dbReference type="Gene3D" id="1.10.730.10">
    <property type="entry name" value="Isoleucyl-tRNA Synthetase, Domain 1"/>
    <property type="match status" value="1"/>
</dbReference>
<keyword evidence="6 9" id="KW-0648">Protein biosynthesis</keyword>
<dbReference type="Gene3D" id="3.10.20.590">
    <property type="match status" value="1"/>
</dbReference>
<dbReference type="GO" id="GO:0005829">
    <property type="term" value="C:cytosol"/>
    <property type="evidence" value="ECO:0007669"/>
    <property type="project" value="TreeGrafter"/>
</dbReference>
<dbReference type="FunFam" id="3.10.20.590:FF:000001">
    <property type="entry name" value="Leucine--tRNA ligase"/>
    <property type="match status" value="1"/>
</dbReference>
<feature type="region of interest" description="Disordered" evidence="11">
    <location>
        <begin position="399"/>
        <end position="422"/>
    </location>
</feature>
<evidence type="ECO:0000256" key="8">
    <source>
        <dbReference type="ARBA" id="ARBA00047469"/>
    </source>
</evidence>
<evidence type="ECO:0000256" key="1">
    <source>
        <dbReference type="ARBA" id="ARBA00005594"/>
    </source>
</evidence>
<dbReference type="PRINTS" id="PR00985">
    <property type="entry name" value="TRNASYNTHLEU"/>
</dbReference>
<dbReference type="InterPro" id="IPR009080">
    <property type="entry name" value="tRNAsynth_Ia_anticodon-bd"/>
</dbReference>
<accession>A0A918TNS5</accession>
<dbReference type="InterPro" id="IPR036515">
    <property type="entry name" value="Transposase_17_sf"/>
</dbReference>
<dbReference type="FunFam" id="1.10.730.10:FF:000011">
    <property type="entry name" value="Leucine--tRNA ligase chloroplastic/mitochondrial"/>
    <property type="match status" value="1"/>
</dbReference>
<comment type="subcellular location">
    <subcellularLocation>
        <location evidence="9">Cytoplasm</location>
    </subcellularLocation>
</comment>
<dbReference type="SUPFAM" id="SSF143422">
    <property type="entry name" value="Transposase IS200-like"/>
    <property type="match status" value="1"/>
</dbReference>
<dbReference type="GO" id="GO:0006313">
    <property type="term" value="P:DNA transposition"/>
    <property type="evidence" value="ECO:0007669"/>
    <property type="project" value="InterPro"/>
</dbReference>
<evidence type="ECO:0000256" key="5">
    <source>
        <dbReference type="ARBA" id="ARBA00022840"/>
    </source>
</evidence>
<evidence type="ECO:0000256" key="6">
    <source>
        <dbReference type="ARBA" id="ARBA00022917"/>
    </source>
</evidence>
<evidence type="ECO:0000256" key="3">
    <source>
        <dbReference type="ARBA" id="ARBA00022598"/>
    </source>
</evidence>
<dbReference type="InterPro" id="IPR025709">
    <property type="entry name" value="Leu_tRNA-synth_edit"/>
</dbReference>
<dbReference type="EC" id="6.1.1.4" evidence="9"/>
<dbReference type="SUPFAM" id="SSF47323">
    <property type="entry name" value="Anticodon-binding domain of a subclass of class I aminoacyl-tRNA synthetases"/>
    <property type="match status" value="1"/>
</dbReference>
<dbReference type="FunFam" id="3.40.50.620:FF:000060">
    <property type="entry name" value="Leucine--tRNA ligase"/>
    <property type="match status" value="1"/>
</dbReference>
<dbReference type="SMART" id="SM01321">
    <property type="entry name" value="Y1_Tnp"/>
    <property type="match status" value="1"/>
</dbReference>
<reference evidence="13" key="2">
    <citation type="submission" date="2020-09" db="EMBL/GenBank/DDBJ databases">
        <authorList>
            <person name="Sun Q."/>
            <person name="Kim S."/>
        </authorList>
    </citation>
    <scope>NUCLEOTIDE SEQUENCE</scope>
    <source>
        <strain evidence="13">KCTC 12988</strain>
    </source>
</reference>
<dbReference type="InterPro" id="IPR002686">
    <property type="entry name" value="Transposase_17"/>
</dbReference>
<evidence type="ECO:0000259" key="12">
    <source>
        <dbReference type="SMART" id="SM01321"/>
    </source>
</evidence>
<dbReference type="InterPro" id="IPR001412">
    <property type="entry name" value="aa-tRNA-synth_I_CS"/>
</dbReference>
<dbReference type="SUPFAM" id="SSF52374">
    <property type="entry name" value="Nucleotidylyl transferase"/>
    <property type="match status" value="1"/>
</dbReference>
<evidence type="ECO:0000256" key="9">
    <source>
        <dbReference type="HAMAP-Rule" id="MF_00049"/>
    </source>
</evidence>
<dbReference type="GO" id="GO:0002161">
    <property type="term" value="F:aminoacyl-tRNA deacylase activity"/>
    <property type="evidence" value="ECO:0007669"/>
    <property type="project" value="InterPro"/>
</dbReference>
<dbReference type="EMBL" id="BMXI01000009">
    <property type="protein sequence ID" value="GHC55192.1"/>
    <property type="molecule type" value="Genomic_DNA"/>
</dbReference>
<reference evidence="13" key="1">
    <citation type="journal article" date="2014" name="Int. J. Syst. Evol. Microbiol.">
        <title>Complete genome sequence of Corynebacterium casei LMG S-19264T (=DSM 44701T), isolated from a smear-ripened cheese.</title>
        <authorList>
            <consortium name="US DOE Joint Genome Institute (JGI-PGF)"/>
            <person name="Walter F."/>
            <person name="Albersmeier A."/>
            <person name="Kalinowski J."/>
            <person name="Ruckert C."/>
        </authorList>
    </citation>
    <scope>NUCLEOTIDE SEQUENCE</scope>
    <source>
        <strain evidence="13">KCTC 12988</strain>
    </source>
</reference>
<dbReference type="RefSeq" id="WP_189570025.1">
    <property type="nucleotide sequence ID" value="NZ_BMXI01000009.1"/>
</dbReference>
<name>A0A918TNS5_9BACT</name>
<dbReference type="PROSITE" id="PS00178">
    <property type="entry name" value="AA_TRNA_LIGASE_I"/>
    <property type="match status" value="1"/>
</dbReference>
<proteinExistence type="inferred from homology"/>
<dbReference type="InterPro" id="IPR014729">
    <property type="entry name" value="Rossmann-like_a/b/a_fold"/>
</dbReference>
<dbReference type="InterPro" id="IPR013155">
    <property type="entry name" value="M/V/L/I-tRNA-synth_anticd-bd"/>
</dbReference>
<dbReference type="GO" id="GO:0003677">
    <property type="term" value="F:DNA binding"/>
    <property type="evidence" value="ECO:0007669"/>
    <property type="project" value="InterPro"/>
</dbReference>
<comment type="caution">
    <text evidence="13">The sequence shown here is derived from an EMBL/GenBank/DDBJ whole genome shotgun (WGS) entry which is preliminary data.</text>
</comment>
<organism evidence="13 14">
    <name type="scientific">Roseibacillus persicicus</name>
    <dbReference type="NCBI Taxonomy" id="454148"/>
    <lineage>
        <taxon>Bacteria</taxon>
        <taxon>Pseudomonadati</taxon>
        <taxon>Verrucomicrobiota</taxon>
        <taxon>Verrucomicrobiia</taxon>
        <taxon>Verrucomicrobiales</taxon>
        <taxon>Verrucomicrobiaceae</taxon>
        <taxon>Roseibacillus</taxon>
    </lineage>
</organism>
<keyword evidence="3 9" id="KW-0436">Ligase</keyword>
<evidence type="ECO:0000256" key="7">
    <source>
        <dbReference type="ARBA" id="ARBA00023146"/>
    </source>
</evidence>
<dbReference type="HAMAP" id="MF_00049_B">
    <property type="entry name" value="Leu_tRNA_synth_B"/>
    <property type="match status" value="1"/>
</dbReference>
<dbReference type="PANTHER" id="PTHR43740:SF2">
    <property type="entry name" value="LEUCINE--TRNA LIGASE, MITOCHONDRIAL"/>
    <property type="match status" value="1"/>
</dbReference>
<dbReference type="PANTHER" id="PTHR43740">
    <property type="entry name" value="LEUCYL-TRNA SYNTHETASE"/>
    <property type="match status" value="1"/>
</dbReference>
<dbReference type="InterPro" id="IPR002300">
    <property type="entry name" value="aa-tRNA-synth_Ia"/>
</dbReference>
<keyword evidence="2 9" id="KW-0963">Cytoplasm</keyword>